<keyword evidence="1" id="KW-0812">Transmembrane</keyword>
<keyword evidence="1" id="KW-0472">Membrane</keyword>
<dbReference type="InterPro" id="IPR000073">
    <property type="entry name" value="AB_hydrolase_1"/>
</dbReference>
<evidence type="ECO:0000313" key="3">
    <source>
        <dbReference type="EMBL" id="CDS04963.1"/>
    </source>
</evidence>
<dbReference type="PANTHER" id="PTHR37471:SF1">
    <property type="entry name" value="AB HYDROLASE-1 DOMAIN-CONTAINING PROTEIN"/>
    <property type="match status" value="1"/>
</dbReference>
<feature type="transmembrane region" description="Helical" evidence="1">
    <location>
        <begin position="12"/>
        <end position="32"/>
    </location>
</feature>
<gene>
    <name evidence="3" type="ORF">LRAMOSA07493</name>
</gene>
<dbReference type="Pfam" id="PF00561">
    <property type="entry name" value="Abhydrolase_1"/>
    <property type="match status" value="1"/>
</dbReference>
<feature type="domain" description="AB hydrolase-1" evidence="2">
    <location>
        <begin position="263"/>
        <end position="361"/>
    </location>
</feature>
<dbReference type="InterPro" id="IPR029058">
    <property type="entry name" value="AB_hydrolase_fold"/>
</dbReference>
<accession>A0A077WCZ9</accession>
<sequence>MIPDSFLARNGIYTIAVLQTAVAPLAFVYYVHYLVVEQPLFSTNIAMIDSAMYYYFAFELLFYVFFQITRNRMQYTLPPVHPNAKERRTLYYNCITNIRNVEEWLTGWFMRAHDPSQHPSIHEICRENLAEWIAWAFFAKPLETVLEDETATEELYWMIDHFAAKFMLDIKPGYDEDIVAFRLTLDPVQAYHRPLAFYVFIMSMTYITSLILKAWGLRRFGPDIQSSLSLWWSDSHQQQQPNDSNVQSESIVYWFKDGDRSKKPIIFIHGIGPGFLPYIKFVHNLLHLGAPVFCVEQPHVAMRCIEQVPTMQDTVRDIERMLHHHGFHDAVFVAHSLGTGVVSWAVQHIPKSVAAMVLLDPICFMLHYKDICVNFVYRIPKTASESIVKFFASTELYISYFISRHFHWFQMALFATPSHTLDKNQMFGTTLLPRATKVFLSENDNIVNSERVDEYLCDNGIESTVMKGLDHGWFLFKTEWQKEIIDAVARYSLGEL</sequence>
<dbReference type="SUPFAM" id="SSF53474">
    <property type="entry name" value="alpha/beta-Hydrolases"/>
    <property type="match status" value="1"/>
</dbReference>
<feature type="transmembrane region" description="Helical" evidence="1">
    <location>
        <begin position="52"/>
        <end position="69"/>
    </location>
</feature>
<keyword evidence="1" id="KW-1133">Transmembrane helix</keyword>
<reference evidence="3" key="1">
    <citation type="journal article" date="2014" name="Genome Announc.">
        <title>De novo whole-genome sequence and genome annotation of Lichtheimia ramosa.</title>
        <authorList>
            <person name="Linde J."/>
            <person name="Schwartze V."/>
            <person name="Binder U."/>
            <person name="Lass-Florl C."/>
            <person name="Voigt K."/>
            <person name="Horn F."/>
        </authorList>
    </citation>
    <scope>NUCLEOTIDE SEQUENCE</scope>
    <source>
        <strain evidence="3">JMRC FSU:6197</strain>
    </source>
</reference>
<dbReference type="EMBL" id="LK023315">
    <property type="protein sequence ID" value="CDS04963.1"/>
    <property type="molecule type" value="Genomic_DNA"/>
</dbReference>
<organism evidence="3">
    <name type="scientific">Lichtheimia ramosa</name>
    <dbReference type="NCBI Taxonomy" id="688394"/>
    <lineage>
        <taxon>Eukaryota</taxon>
        <taxon>Fungi</taxon>
        <taxon>Fungi incertae sedis</taxon>
        <taxon>Mucoromycota</taxon>
        <taxon>Mucoromycotina</taxon>
        <taxon>Mucoromycetes</taxon>
        <taxon>Mucorales</taxon>
        <taxon>Lichtheimiaceae</taxon>
        <taxon>Lichtheimia</taxon>
    </lineage>
</organism>
<dbReference type="PANTHER" id="PTHR37471">
    <property type="entry name" value="UNNAMED PRODUCT"/>
    <property type="match status" value="1"/>
</dbReference>
<evidence type="ECO:0000256" key="1">
    <source>
        <dbReference type="SAM" id="Phobius"/>
    </source>
</evidence>
<dbReference type="AlphaFoldDB" id="A0A077WCZ9"/>
<protein>
    <recommendedName>
        <fullName evidence="2">AB hydrolase-1 domain-containing protein</fullName>
    </recommendedName>
</protein>
<evidence type="ECO:0000259" key="2">
    <source>
        <dbReference type="Pfam" id="PF00561"/>
    </source>
</evidence>
<name>A0A077WCZ9_9FUNG</name>
<feature type="transmembrane region" description="Helical" evidence="1">
    <location>
        <begin position="195"/>
        <end position="217"/>
    </location>
</feature>
<proteinExistence type="predicted"/>
<dbReference type="Gene3D" id="3.40.50.1820">
    <property type="entry name" value="alpha/beta hydrolase"/>
    <property type="match status" value="1"/>
</dbReference>
<dbReference type="OrthoDB" id="6431331at2759"/>